<name>A0A445IBF5_GLYSO</name>
<dbReference type="InterPro" id="IPR040411">
    <property type="entry name" value="At5g23160-like"/>
</dbReference>
<keyword evidence="2" id="KW-0472">Membrane</keyword>
<dbReference type="AlphaFoldDB" id="A0A445IBF5"/>
<gene>
    <name evidence="3" type="ORF">D0Y65_032039</name>
</gene>
<dbReference type="PANTHER" id="PTHR34379:SF6">
    <property type="entry name" value="PROTEIN 3F"/>
    <property type="match status" value="1"/>
</dbReference>
<organism evidence="3 4">
    <name type="scientific">Glycine soja</name>
    <name type="common">Wild soybean</name>
    <dbReference type="NCBI Taxonomy" id="3848"/>
    <lineage>
        <taxon>Eukaryota</taxon>
        <taxon>Viridiplantae</taxon>
        <taxon>Streptophyta</taxon>
        <taxon>Embryophyta</taxon>
        <taxon>Tracheophyta</taxon>
        <taxon>Spermatophyta</taxon>
        <taxon>Magnoliopsida</taxon>
        <taxon>eudicotyledons</taxon>
        <taxon>Gunneridae</taxon>
        <taxon>Pentapetalae</taxon>
        <taxon>rosids</taxon>
        <taxon>fabids</taxon>
        <taxon>Fabales</taxon>
        <taxon>Fabaceae</taxon>
        <taxon>Papilionoideae</taxon>
        <taxon>50 kb inversion clade</taxon>
        <taxon>NPAAA clade</taxon>
        <taxon>indigoferoid/millettioid clade</taxon>
        <taxon>Phaseoleae</taxon>
        <taxon>Glycine</taxon>
        <taxon>Glycine subgen. Soja</taxon>
    </lineage>
</organism>
<dbReference type="Proteomes" id="UP000289340">
    <property type="component" value="Chromosome 11"/>
</dbReference>
<keyword evidence="2" id="KW-1133">Transmembrane helix</keyword>
<comment type="caution">
    <text evidence="3">The sequence shown here is derived from an EMBL/GenBank/DDBJ whole genome shotgun (WGS) entry which is preliminary data.</text>
</comment>
<keyword evidence="4" id="KW-1185">Reference proteome</keyword>
<feature type="compositionally biased region" description="Low complexity" evidence="1">
    <location>
        <begin position="132"/>
        <end position="166"/>
    </location>
</feature>
<feature type="transmembrane region" description="Helical" evidence="2">
    <location>
        <begin position="207"/>
        <end position="234"/>
    </location>
</feature>
<evidence type="ECO:0000256" key="2">
    <source>
        <dbReference type="SAM" id="Phobius"/>
    </source>
</evidence>
<evidence type="ECO:0000256" key="1">
    <source>
        <dbReference type="SAM" id="MobiDB-lite"/>
    </source>
</evidence>
<keyword evidence="2" id="KW-0812">Transmembrane</keyword>
<dbReference type="PANTHER" id="PTHR34379">
    <property type="entry name" value="OS07G0553800 PROTEIN"/>
    <property type="match status" value="1"/>
</dbReference>
<proteinExistence type="predicted"/>
<protein>
    <submittedName>
        <fullName evidence="3">Uncharacterized protein</fullName>
    </submittedName>
</protein>
<evidence type="ECO:0000313" key="3">
    <source>
        <dbReference type="EMBL" id="RZB83302.1"/>
    </source>
</evidence>
<reference evidence="3 4" key="1">
    <citation type="submission" date="2018-09" db="EMBL/GenBank/DDBJ databases">
        <title>A high-quality reference genome of wild soybean provides a powerful tool to mine soybean genomes.</title>
        <authorList>
            <person name="Xie M."/>
            <person name="Chung C.Y.L."/>
            <person name="Li M.-W."/>
            <person name="Wong F.-L."/>
            <person name="Chan T.-F."/>
            <person name="Lam H.-M."/>
        </authorList>
    </citation>
    <scope>NUCLEOTIDE SEQUENCE [LARGE SCALE GENOMIC DNA]</scope>
    <source>
        <strain evidence="4">cv. W05</strain>
        <tissue evidence="3">Hypocotyl of etiolated seedlings</tissue>
    </source>
</reference>
<sequence>MMESTTQKNKSKKSSLLMRLKPVMGFDDSIMPNRNGDDPVLSYLAIANKDGAVLPAIFSSMFGGAEDLGEKCGCRRRKWQALRAVFSGTTLMRMAIKRRVNKGKLSLTRTTSKLEETNGKISNPKCKSTCRTSSKVSSTFGSSSTLTSSSPSSSISSVRTVSSSSTNEKLSHSIPLNGTHVMKQKQCGVEDKKKGQNYGSNIALSCMLSITLLILILWGKILTILFTSMCLYLVPFGSRRPRNVGGYVEREFESVQSKKVVTIMEGVLGSERSSYGSMSKS</sequence>
<dbReference type="EMBL" id="QZWG01000011">
    <property type="protein sequence ID" value="RZB83302.1"/>
    <property type="molecule type" value="Genomic_DNA"/>
</dbReference>
<dbReference type="Gramene" id="XM_028331506.1">
    <property type="protein sequence ID" value="XP_028187307.1"/>
    <property type="gene ID" value="LOC114373926"/>
</dbReference>
<evidence type="ECO:0000313" key="4">
    <source>
        <dbReference type="Proteomes" id="UP000289340"/>
    </source>
</evidence>
<feature type="region of interest" description="Disordered" evidence="1">
    <location>
        <begin position="131"/>
        <end position="173"/>
    </location>
</feature>
<accession>A0A445IBF5</accession>